<dbReference type="OMA" id="THISTEN"/>
<dbReference type="Pfam" id="PF12819">
    <property type="entry name" value="Malectin_like"/>
    <property type="match status" value="1"/>
</dbReference>
<evidence type="ECO:0000313" key="24">
    <source>
        <dbReference type="Proteomes" id="UP000298652"/>
    </source>
</evidence>
<organism evidence="23 24">
    <name type="scientific">Setaria viridis</name>
    <name type="common">Green bristlegrass</name>
    <name type="synonym">Setaria italica subsp. viridis</name>
    <dbReference type="NCBI Taxonomy" id="4556"/>
    <lineage>
        <taxon>Eukaryota</taxon>
        <taxon>Viridiplantae</taxon>
        <taxon>Streptophyta</taxon>
        <taxon>Embryophyta</taxon>
        <taxon>Tracheophyta</taxon>
        <taxon>Spermatophyta</taxon>
        <taxon>Magnoliopsida</taxon>
        <taxon>Liliopsida</taxon>
        <taxon>Poales</taxon>
        <taxon>Poaceae</taxon>
        <taxon>PACMAD clade</taxon>
        <taxon>Panicoideae</taxon>
        <taxon>Panicodae</taxon>
        <taxon>Paniceae</taxon>
        <taxon>Cenchrinae</taxon>
        <taxon>Setaria</taxon>
    </lineage>
</organism>
<reference evidence="23" key="1">
    <citation type="submission" date="2019-03" db="EMBL/GenBank/DDBJ databases">
        <title>WGS assembly of Setaria viridis.</title>
        <authorList>
            <person name="Huang P."/>
            <person name="Jenkins J."/>
            <person name="Grimwood J."/>
            <person name="Barry K."/>
            <person name="Healey A."/>
            <person name="Mamidi S."/>
            <person name="Sreedasyam A."/>
            <person name="Shu S."/>
            <person name="Feldman M."/>
            <person name="Wu J."/>
            <person name="Yu Y."/>
            <person name="Chen C."/>
            <person name="Johnson J."/>
            <person name="Rokhsar D."/>
            <person name="Baxter I."/>
            <person name="Schmutz J."/>
            <person name="Brutnell T."/>
            <person name="Kellogg E."/>
        </authorList>
    </citation>
    <scope>NUCLEOTIDE SEQUENCE [LARGE SCALE GENOMIC DNA]</scope>
</reference>
<dbReference type="GO" id="GO:0005524">
    <property type="term" value="F:ATP binding"/>
    <property type="evidence" value="ECO:0007669"/>
    <property type="project" value="UniProtKB-KW"/>
</dbReference>
<evidence type="ECO:0000256" key="21">
    <source>
        <dbReference type="SAM" id="SignalP"/>
    </source>
</evidence>
<evidence type="ECO:0000256" key="5">
    <source>
        <dbReference type="ARBA" id="ARBA00022475"/>
    </source>
</evidence>
<dbReference type="FunFam" id="3.30.200.20:FF:000178">
    <property type="entry name" value="serine/threonine-protein kinase PBS1-like"/>
    <property type="match status" value="1"/>
</dbReference>
<dbReference type="InterPro" id="IPR008271">
    <property type="entry name" value="Ser/Thr_kinase_AS"/>
</dbReference>
<dbReference type="Proteomes" id="UP000298652">
    <property type="component" value="Chromosome 2"/>
</dbReference>
<evidence type="ECO:0000256" key="2">
    <source>
        <dbReference type="ARBA" id="ARBA00008536"/>
    </source>
</evidence>
<evidence type="ECO:0000259" key="22">
    <source>
        <dbReference type="PROSITE" id="PS50011"/>
    </source>
</evidence>
<dbReference type="InterPro" id="IPR011009">
    <property type="entry name" value="Kinase-like_dom_sf"/>
</dbReference>
<comment type="similarity">
    <text evidence="3">In the C-terminal section; belongs to the protein kinase superfamily. Ser/Thr protein kinase family.</text>
</comment>
<evidence type="ECO:0000256" key="12">
    <source>
        <dbReference type="ARBA" id="ARBA00022840"/>
    </source>
</evidence>
<dbReference type="Pfam" id="PF07714">
    <property type="entry name" value="PK_Tyr_Ser-Thr"/>
    <property type="match status" value="1"/>
</dbReference>
<dbReference type="InterPro" id="IPR000719">
    <property type="entry name" value="Prot_kinase_dom"/>
</dbReference>
<evidence type="ECO:0000256" key="16">
    <source>
        <dbReference type="ARBA" id="ARBA00023180"/>
    </source>
</evidence>
<evidence type="ECO:0000256" key="15">
    <source>
        <dbReference type="ARBA" id="ARBA00023170"/>
    </source>
</evidence>
<dbReference type="GO" id="GO:0002229">
    <property type="term" value="P:defense response to oomycetes"/>
    <property type="evidence" value="ECO:0007669"/>
    <property type="project" value="UniProtKB-ARBA"/>
</dbReference>
<dbReference type="EC" id="2.7.11.1" evidence="4"/>
<dbReference type="InterPro" id="IPR024788">
    <property type="entry name" value="Malectin-like_Carb-bd_dom"/>
</dbReference>
<dbReference type="InterPro" id="IPR001611">
    <property type="entry name" value="Leu-rich_rpt"/>
</dbReference>
<evidence type="ECO:0000256" key="18">
    <source>
        <dbReference type="ARBA" id="ARBA00048679"/>
    </source>
</evidence>
<evidence type="ECO:0000256" key="11">
    <source>
        <dbReference type="ARBA" id="ARBA00022741"/>
    </source>
</evidence>
<feature type="region of interest" description="Disordered" evidence="19">
    <location>
        <begin position="870"/>
        <end position="894"/>
    </location>
</feature>
<evidence type="ECO:0000256" key="4">
    <source>
        <dbReference type="ARBA" id="ARBA00012513"/>
    </source>
</evidence>
<dbReference type="SMART" id="SM00220">
    <property type="entry name" value="S_TKc"/>
    <property type="match status" value="1"/>
</dbReference>
<dbReference type="Gene3D" id="3.80.10.10">
    <property type="entry name" value="Ribonuclease Inhibitor"/>
    <property type="match status" value="1"/>
</dbReference>
<feature type="transmembrane region" description="Helical" evidence="20">
    <location>
        <begin position="512"/>
        <end position="535"/>
    </location>
</feature>
<gene>
    <name evidence="23" type="ORF">SEVIR_2G190400v2</name>
</gene>
<dbReference type="Pfam" id="PF13855">
    <property type="entry name" value="LRR_8"/>
    <property type="match status" value="1"/>
</dbReference>
<dbReference type="PANTHER" id="PTHR45631">
    <property type="entry name" value="OS07G0107800 PROTEIN-RELATED"/>
    <property type="match status" value="1"/>
</dbReference>
<keyword evidence="5" id="KW-1003">Cell membrane</keyword>
<evidence type="ECO:0000256" key="8">
    <source>
        <dbReference type="ARBA" id="ARBA00022692"/>
    </source>
</evidence>
<dbReference type="EMBL" id="CM016553">
    <property type="protein sequence ID" value="TKW32792.1"/>
    <property type="molecule type" value="Genomic_DNA"/>
</dbReference>
<keyword evidence="14 20" id="KW-0472">Membrane</keyword>
<feature type="domain" description="Protein kinase" evidence="22">
    <location>
        <begin position="586"/>
        <end position="856"/>
    </location>
</feature>
<keyword evidence="15" id="KW-0675">Receptor</keyword>
<evidence type="ECO:0000256" key="3">
    <source>
        <dbReference type="ARBA" id="ARBA00010217"/>
    </source>
</evidence>
<keyword evidence="10" id="KW-0677">Repeat</keyword>
<dbReference type="PROSITE" id="PS50011">
    <property type="entry name" value="PROTEIN_KINASE_DOM"/>
    <property type="match status" value="1"/>
</dbReference>
<comment type="subcellular location">
    <subcellularLocation>
        <location evidence="1">Cell membrane</location>
        <topology evidence="1">Single-pass type I membrane protein</topology>
    </subcellularLocation>
</comment>
<proteinExistence type="inferred from homology"/>
<dbReference type="PRINTS" id="PR00019">
    <property type="entry name" value="LEURICHRPT"/>
</dbReference>
<evidence type="ECO:0000256" key="6">
    <source>
        <dbReference type="ARBA" id="ARBA00022614"/>
    </source>
</evidence>
<dbReference type="FunFam" id="1.10.510.10:FF:000240">
    <property type="entry name" value="Lectin-domain containing receptor kinase A4.3"/>
    <property type="match status" value="1"/>
</dbReference>
<keyword evidence="11" id="KW-0547">Nucleotide-binding</keyword>
<dbReference type="AlphaFoldDB" id="A0A4U6VTV5"/>
<feature type="chain" id="PRO_5020428763" description="non-specific serine/threonine protein kinase" evidence="21">
    <location>
        <begin position="19"/>
        <end position="894"/>
    </location>
</feature>
<evidence type="ECO:0000313" key="23">
    <source>
        <dbReference type="EMBL" id="TKW32792.1"/>
    </source>
</evidence>
<keyword evidence="13 20" id="KW-1133">Transmembrane helix</keyword>
<dbReference type="Gramene" id="TKW32792">
    <property type="protein sequence ID" value="TKW32792"/>
    <property type="gene ID" value="SEVIR_2G190400v2"/>
</dbReference>
<sequence length="894" mass="97808">MAFLVLLAARLFMLTAQAVLPVVGEPGTTTTAGFLSIDCGLDGSGYKDATTGIDYVPDGPYVDAGENHVVAAEYRDGPKRYDTLRSFPPGSGKRNCYSLPTVAGAKYLVRMETFYGNYDGRNSSSSSSMEEYMFDLYLGADYWETVKIGRNVAYEAVFVAWAAWTPVCLVDTDQGTPFVSVVELRPLPAGLYPTVTPGLSMNGLSRSNMGASMSLTRFPYDEYDRFWWPEDNSHWANLSTRMTIQPDPSFAEPLSILQTAVSATGNDTVLTTAMSGNQLHKTTYSFMGFMHFADFQNAQLRQFDIYLNGEKQGPSYTSSFLVASCIYTPTAYKAVDRTCNITLVATAKSVLPPMINAVEIYSIIPHSNPITFSDDFDAIMAIKFEYGVKKNWMGDPCFPTIYAWDGVKCSNTSGNTTRITSLDLSNSNLRGALSTNFTLLTALENLDLSYNNLSGPIPDSLPSLPSLRVLNLSGNHLNGNSLCKNYGGSLTFRYDSDISTCNKSTSPSREKALLVISVVAPVLVVAALVFSFFIWRAKRKPNVSIDDHNGNLQLESATRGAKGQGDHLQDTENRKFTYKELEKFTDNFERFIGQGGFGPVYFGCLEEGTMVAIKIRSESSSHGLDEFLAEVQSLTKVHHRNIVSLVGYCWEKNHLALVYEYMSQGNLYDHLRGKKAAVQTLNWGARVQIVLEAAQGLDYLHKGCSPPIIHRDVKSGNILLGRNLQAKIADFGLSKTYLSDAQTHISATAAGTAGYMDPEYYLTGRLTESSDVYSFGVVLLEAATGEPPLLPGHGHITQRVKQRIAAGDIGSIADSRLGGAYDVSSMWMVVDTAMACTAEADAGRPTMADVVAHLKDSLALEVARDNDCSVPPRRALQRDDDDDTVMSSFGPSVR</sequence>
<comment type="similarity">
    <text evidence="2">In the N-terminal section; belongs to the leguminous lectin family.</text>
</comment>
<feature type="signal peptide" evidence="21">
    <location>
        <begin position="1"/>
        <end position="18"/>
    </location>
</feature>
<evidence type="ECO:0000256" key="9">
    <source>
        <dbReference type="ARBA" id="ARBA00022729"/>
    </source>
</evidence>
<keyword evidence="7" id="KW-0808">Transferase</keyword>
<name>A0A4U6VTV5_SETVI</name>
<keyword evidence="16" id="KW-0325">Glycoprotein</keyword>
<evidence type="ECO:0000256" key="10">
    <source>
        <dbReference type="ARBA" id="ARBA00022737"/>
    </source>
</evidence>
<dbReference type="InterPro" id="IPR001245">
    <property type="entry name" value="Ser-Thr/Tyr_kinase_cat_dom"/>
</dbReference>
<dbReference type="Gene3D" id="3.30.200.20">
    <property type="entry name" value="Phosphorylase Kinase, domain 1"/>
    <property type="match status" value="1"/>
</dbReference>
<evidence type="ECO:0000256" key="19">
    <source>
        <dbReference type="SAM" id="MobiDB-lite"/>
    </source>
</evidence>
<keyword evidence="12" id="KW-0067">ATP-binding</keyword>
<keyword evidence="9 21" id="KW-0732">Signal</keyword>
<dbReference type="Gene3D" id="1.10.510.10">
    <property type="entry name" value="Transferase(Phosphotransferase) domain 1"/>
    <property type="match status" value="1"/>
</dbReference>
<comment type="catalytic activity">
    <reaction evidence="17">
        <text>L-threonyl-[protein] + ATP = O-phospho-L-threonyl-[protein] + ADP + H(+)</text>
        <dbReference type="Rhea" id="RHEA:46608"/>
        <dbReference type="Rhea" id="RHEA-COMP:11060"/>
        <dbReference type="Rhea" id="RHEA-COMP:11605"/>
        <dbReference type="ChEBI" id="CHEBI:15378"/>
        <dbReference type="ChEBI" id="CHEBI:30013"/>
        <dbReference type="ChEBI" id="CHEBI:30616"/>
        <dbReference type="ChEBI" id="CHEBI:61977"/>
        <dbReference type="ChEBI" id="CHEBI:456216"/>
        <dbReference type="EC" id="2.7.11.1"/>
    </reaction>
</comment>
<dbReference type="SUPFAM" id="SSF52058">
    <property type="entry name" value="L domain-like"/>
    <property type="match status" value="1"/>
</dbReference>
<protein>
    <recommendedName>
        <fullName evidence="4">non-specific serine/threonine protein kinase</fullName>
        <ecNumber evidence="4">2.7.11.1</ecNumber>
    </recommendedName>
</protein>
<dbReference type="PROSITE" id="PS00108">
    <property type="entry name" value="PROTEIN_KINASE_ST"/>
    <property type="match status" value="1"/>
</dbReference>
<dbReference type="PANTHER" id="PTHR45631:SF6">
    <property type="entry name" value="OS09G0352000 PROTEIN"/>
    <property type="match status" value="1"/>
</dbReference>
<evidence type="ECO:0000256" key="7">
    <source>
        <dbReference type="ARBA" id="ARBA00022679"/>
    </source>
</evidence>
<keyword evidence="24" id="KW-1185">Reference proteome</keyword>
<comment type="catalytic activity">
    <reaction evidence="18">
        <text>L-seryl-[protein] + ATP = O-phospho-L-seryl-[protein] + ADP + H(+)</text>
        <dbReference type="Rhea" id="RHEA:17989"/>
        <dbReference type="Rhea" id="RHEA-COMP:9863"/>
        <dbReference type="Rhea" id="RHEA-COMP:11604"/>
        <dbReference type="ChEBI" id="CHEBI:15378"/>
        <dbReference type="ChEBI" id="CHEBI:29999"/>
        <dbReference type="ChEBI" id="CHEBI:30616"/>
        <dbReference type="ChEBI" id="CHEBI:83421"/>
        <dbReference type="ChEBI" id="CHEBI:456216"/>
        <dbReference type="EC" id="2.7.11.1"/>
    </reaction>
</comment>
<evidence type="ECO:0000256" key="17">
    <source>
        <dbReference type="ARBA" id="ARBA00047899"/>
    </source>
</evidence>
<evidence type="ECO:0000256" key="14">
    <source>
        <dbReference type="ARBA" id="ARBA00023136"/>
    </source>
</evidence>
<dbReference type="FunFam" id="3.80.10.10:FF:000129">
    <property type="entry name" value="Leucine-rich repeat receptor-like kinase"/>
    <property type="match status" value="1"/>
</dbReference>
<dbReference type="GO" id="GO:0004672">
    <property type="term" value="F:protein kinase activity"/>
    <property type="evidence" value="ECO:0007669"/>
    <property type="project" value="InterPro"/>
</dbReference>
<accession>A0A4U6VTV5</accession>
<keyword evidence="8 20" id="KW-0812">Transmembrane</keyword>
<evidence type="ECO:0000256" key="20">
    <source>
        <dbReference type="SAM" id="Phobius"/>
    </source>
</evidence>
<evidence type="ECO:0000256" key="13">
    <source>
        <dbReference type="ARBA" id="ARBA00022989"/>
    </source>
</evidence>
<feature type="compositionally biased region" description="Polar residues" evidence="19">
    <location>
        <begin position="885"/>
        <end position="894"/>
    </location>
</feature>
<keyword evidence="6" id="KW-0433">Leucine-rich repeat</keyword>
<evidence type="ECO:0000256" key="1">
    <source>
        <dbReference type="ARBA" id="ARBA00004251"/>
    </source>
</evidence>
<dbReference type="SUPFAM" id="SSF56112">
    <property type="entry name" value="Protein kinase-like (PK-like)"/>
    <property type="match status" value="1"/>
</dbReference>
<dbReference type="InterPro" id="IPR032675">
    <property type="entry name" value="LRR_dom_sf"/>
</dbReference>
<dbReference type="GO" id="GO:0005886">
    <property type="term" value="C:plasma membrane"/>
    <property type="evidence" value="ECO:0007669"/>
    <property type="project" value="UniProtKB-SubCell"/>
</dbReference>